<reference evidence="2" key="1">
    <citation type="submission" date="2022-07" db="EMBL/GenBank/DDBJ databases">
        <title>Genome Sequence of Leucocoprinus birnbaumii.</title>
        <authorList>
            <person name="Buettner E."/>
        </authorList>
    </citation>
    <scope>NUCLEOTIDE SEQUENCE</scope>
    <source>
        <strain evidence="2">VT141</strain>
    </source>
</reference>
<keyword evidence="1" id="KW-1133">Transmembrane helix</keyword>
<sequence>MLPFHDLPSIRVLPYKPLDHYERLPAENPPRRPINQHRGSRHAYRRVFTWRNFILAIATILVLVVLLNGFPALYTDIRKYEQQFPQHNITLSLSSGTKFLAFPHHIWGHGWNNVLQEYLLHSYLALITNRSYVFDDYTWSHSPLPYTIYDFALRLSRIPLNAFVAGPLAGGSPMLLTRPYPRAVHSEFWASICPNEKRHVITSTIMPKNVSGLDRVQWWKELISQNEDIDCLVIDTREQRIFDFEFFGGQQFLDVWPSLSQTPILTDFKWSPLVSSAIERNFITLLDPHELPSNVSSERLHSSALAATSFQRADLYPALLAVHIRRGDYDRHCSRMADLRLPFYGFNSHEDLLDPWSPYTGSLAGEIEHYYRKRCLPTQDDIVQRLHTVRNEYDRFLCDAAKDDPSNNTDCVTISAPNQLRRIFALSNAWPFWLNALKRKLLDDGWDDVIFGGDLILDRQQKGVDIAIDMGIAERTEVFVGNGFSSLSGNVIMLRTAKGLHPQTNRLL</sequence>
<dbReference type="AlphaFoldDB" id="A0AAD5VGR3"/>
<feature type="transmembrane region" description="Helical" evidence="1">
    <location>
        <begin position="53"/>
        <end position="74"/>
    </location>
</feature>
<dbReference type="Proteomes" id="UP001213000">
    <property type="component" value="Unassembled WGS sequence"/>
</dbReference>
<organism evidence="2 3">
    <name type="scientific">Leucocoprinus birnbaumii</name>
    <dbReference type="NCBI Taxonomy" id="56174"/>
    <lineage>
        <taxon>Eukaryota</taxon>
        <taxon>Fungi</taxon>
        <taxon>Dikarya</taxon>
        <taxon>Basidiomycota</taxon>
        <taxon>Agaricomycotina</taxon>
        <taxon>Agaricomycetes</taxon>
        <taxon>Agaricomycetidae</taxon>
        <taxon>Agaricales</taxon>
        <taxon>Agaricineae</taxon>
        <taxon>Agaricaceae</taxon>
        <taxon>Leucocoprinus</taxon>
    </lineage>
</organism>
<accession>A0AAD5VGR3</accession>
<keyword evidence="1" id="KW-0812">Transmembrane</keyword>
<name>A0AAD5VGR3_9AGAR</name>
<keyword evidence="1" id="KW-0472">Membrane</keyword>
<evidence type="ECO:0000313" key="3">
    <source>
        <dbReference type="Proteomes" id="UP001213000"/>
    </source>
</evidence>
<dbReference type="Gene3D" id="3.40.50.11350">
    <property type="match status" value="1"/>
</dbReference>
<evidence type="ECO:0000256" key="1">
    <source>
        <dbReference type="SAM" id="Phobius"/>
    </source>
</evidence>
<dbReference type="EMBL" id="JANIEX010001332">
    <property type="protein sequence ID" value="KAJ3559170.1"/>
    <property type="molecule type" value="Genomic_DNA"/>
</dbReference>
<protein>
    <submittedName>
        <fullName evidence="2">Uncharacterized protein</fullName>
    </submittedName>
</protein>
<keyword evidence="3" id="KW-1185">Reference proteome</keyword>
<dbReference type="CDD" id="cd11296">
    <property type="entry name" value="O-FucT_like"/>
    <property type="match status" value="1"/>
</dbReference>
<evidence type="ECO:0000313" key="2">
    <source>
        <dbReference type="EMBL" id="KAJ3559170.1"/>
    </source>
</evidence>
<comment type="caution">
    <text evidence="2">The sequence shown here is derived from an EMBL/GenBank/DDBJ whole genome shotgun (WGS) entry which is preliminary data.</text>
</comment>
<proteinExistence type="predicted"/>
<gene>
    <name evidence="2" type="ORF">NP233_g11334</name>
</gene>